<evidence type="ECO:0000313" key="2">
    <source>
        <dbReference type="Proteomes" id="UP000298327"/>
    </source>
</evidence>
<name>A0A4Y9Z0I9_9AGAM</name>
<organism evidence="1 2">
    <name type="scientific">Dentipellis fragilis</name>
    <dbReference type="NCBI Taxonomy" id="205917"/>
    <lineage>
        <taxon>Eukaryota</taxon>
        <taxon>Fungi</taxon>
        <taxon>Dikarya</taxon>
        <taxon>Basidiomycota</taxon>
        <taxon>Agaricomycotina</taxon>
        <taxon>Agaricomycetes</taxon>
        <taxon>Russulales</taxon>
        <taxon>Hericiaceae</taxon>
        <taxon>Dentipellis</taxon>
    </lineage>
</organism>
<dbReference type="EMBL" id="SEOQ01000192">
    <property type="protein sequence ID" value="TFY67373.1"/>
    <property type="molecule type" value="Genomic_DNA"/>
</dbReference>
<dbReference type="AlphaFoldDB" id="A0A4Y9Z0I9"/>
<evidence type="ECO:0000313" key="1">
    <source>
        <dbReference type="EMBL" id="TFY67373.1"/>
    </source>
</evidence>
<sequence>MKTVELRRRWQKLVRRVDRWNGPDDAPVPNHHPCTDQIWRSATEARSCEKTAVTGQCSQEAAEGISAGCVDNVWFGVVRASAAGIHEADAAHGSAKTDVHARLALHSETKHM</sequence>
<gene>
    <name evidence="1" type="ORF">EVG20_g3967</name>
</gene>
<accession>A0A4Y9Z0I9</accession>
<reference evidence="1 2" key="1">
    <citation type="submission" date="2019-02" db="EMBL/GenBank/DDBJ databases">
        <title>Genome sequencing of the rare red list fungi Dentipellis fragilis.</title>
        <authorList>
            <person name="Buettner E."/>
            <person name="Kellner H."/>
        </authorList>
    </citation>
    <scope>NUCLEOTIDE SEQUENCE [LARGE SCALE GENOMIC DNA]</scope>
    <source>
        <strain evidence="1 2">DSM 105465</strain>
    </source>
</reference>
<dbReference type="Proteomes" id="UP000298327">
    <property type="component" value="Unassembled WGS sequence"/>
</dbReference>
<keyword evidence="2" id="KW-1185">Reference proteome</keyword>
<proteinExistence type="predicted"/>
<protein>
    <submittedName>
        <fullName evidence="1">Uncharacterized protein</fullName>
    </submittedName>
</protein>
<comment type="caution">
    <text evidence="1">The sequence shown here is derived from an EMBL/GenBank/DDBJ whole genome shotgun (WGS) entry which is preliminary data.</text>
</comment>